<dbReference type="EMBL" id="FN653544">
    <property type="protein sequence ID" value="CBY17765.1"/>
    <property type="molecule type" value="Genomic_DNA"/>
</dbReference>
<dbReference type="SUPFAM" id="SSF50965">
    <property type="entry name" value="Galactose oxidase, central domain"/>
    <property type="match status" value="1"/>
</dbReference>
<dbReference type="AlphaFoldDB" id="E4Y0X0"/>
<gene>
    <name evidence="1" type="ORF">GSOID_T00013817001</name>
</gene>
<evidence type="ECO:0000313" key="2">
    <source>
        <dbReference type="Proteomes" id="UP000001307"/>
    </source>
</evidence>
<dbReference type="InParanoid" id="E4Y0X0"/>
<dbReference type="Proteomes" id="UP000001307">
    <property type="component" value="Unassembled WGS sequence"/>
</dbReference>
<dbReference type="Gene3D" id="2.120.10.80">
    <property type="entry name" value="Kelch-type beta propeller"/>
    <property type="match status" value="1"/>
</dbReference>
<protein>
    <recommendedName>
        <fullName evidence="3">Kelch-like protein</fullName>
    </recommendedName>
</protein>
<dbReference type="OrthoDB" id="10588520at2759"/>
<reference evidence="1" key="1">
    <citation type="journal article" date="2010" name="Science">
        <title>Plasticity of animal genome architecture unmasked by rapid evolution of a pelagic tunicate.</title>
        <authorList>
            <person name="Denoeud F."/>
            <person name="Henriet S."/>
            <person name="Mungpakdee S."/>
            <person name="Aury J.M."/>
            <person name="Da Silva C."/>
            <person name="Brinkmann H."/>
            <person name="Mikhaleva J."/>
            <person name="Olsen L.C."/>
            <person name="Jubin C."/>
            <person name="Canestro C."/>
            <person name="Bouquet J.M."/>
            <person name="Danks G."/>
            <person name="Poulain J."/>
            <person name="Campsteijn C."/>
            <person name="Adamski M."/>
            <person name="Cross I."/>
            <person name="Yadetie F."/>
            <person name="Muffato M."/>
            <person name="Louis A."/>
            <person name="Butcher S."/>
            <person name="Tsagkogeorga G."/>
            <person name="Konrad A."/>
            <person name="Singh S."/>
            <person name="Jensen M.F."/>
            <person name="Cong E.H."/>
            <person name="Eikeseth-Otteraa H."/>
            <person name="Noel B."/>
            <person name="Anthouard V."/>
            <person name="Porcel B.M."/>
            <person name="Kachouri-Lafond R."/>
            <person name="Nishino A."/>
            <person name="Ugolini M."/>
            <person name="Chourrout P."/>
            <person name="Nishida H."/>
            <person name="Aasland R."/>
            <person name="Huzurbazar S."/>
            <person name="Westhof E."/>
            <person name="Delsuc F."/>
            <person name="Lehrach H."/>
            <person name="Reinhardt R."/>
            <person name="Weissenbach J."/>
            <person name="Roy S.W."/>
            <person name="Artiguenave F."/>
            <person name="Postlethwait J.H."/>
            <person name="Manak J.R."/>
            <person name="Thompson E.M."/>
            <person name="Jaillon O."/>
            <person name="Du Pasquier L."/>
            <person name="Boudinot P."/>
            <person name="Liberles D.A."/>
            <person name="Volff J.N."/>
            <person name="Philippe H."/>
            <person name="Lenhard B."/>
            <person name="Roest Crollius H."/>
            <person name="Wincker P."/>
            <person name="Chourrout D."/>
        </authorList>
    </citation>
    <scope>NUCLEOTIDE SEQUENCE [LARGE SCALE GENOMIC DNA]</scope>
</reference>
<dbReference type="InterPro" id="IPR011043">
    <property type="entry name" value="Gal_Oxase/kelch_b-propeller"/>
</dbReference>
<organism evidence="1">
    <name type="scientific">Oikopleura dioica</name>
    <name type="common">Tunicate</name>
    <dbReference type="NCBI Taxonomy" id="34765"/>
    <lineage>
        <taxon>Eukaryota</taxon>
        <taxon>Metazoa</taxon>
        <taxon>Chordata</taxon>
        <taxon>Tunicata</taxon>
        <taxon>Appendicularia</taxon>
        <taxon>Copelata</taxon>
        <taxon>Oikopleuridae</taxon>
        <taxon>Oikopleura</taxon>
    </lineage>
</organism>
<accession>E4Y0X0</accession>
<sequence>MIHIIVFINSFCQYLKSHRYQNAAVTLQDDSKVLVCFSDQLSYKRCQYFDGEKADLDDYEMTKTHSYGCVAHYNDKIIAIGDYNTSPYNHIELRDPSSKQWTRTTDHIYTNRNRFMACLAVSDGTITFGGSNTPTSVYLFKMEKWSFIGSLNSAHYYPAAIQYNDEIYTVGDSKNEFFIYDNTELVDYIEIEPSVLYTNNVASNQYYALILDSKYDSCI</sequence>
<evidence type="ECO:0000313" key="1">
    <source>
        <dbReference type="EMBL" id="CBY17765.1"/>
    </source>
</evidence>
<name>E4Y0X0_OIKDI</name>
<proteinExistence type="predicted"/>
<dbReference type="InterPro" id="IPR015915">
    <property type="entry name" value="Kelch-typ_b-propeller"/>
</dbReference>
<keyword evidence="2" id="KW-1185">Reference proteome</keyword>
<evidence type="ECO:0008006" key="3">
    <source>
        <dbReference type="Google" id="ProtNLM"/>
    </source>
</evidence>